<name>A0A1B1E5M8_9APIC</name>
<keyword evidence="3" id="KW-1185">Reference proteome</keyword>
<reference evidence="3" key="1">
    <citation type="submission" date="2016-06" db="EMBL/GenBank/DDBJ databases">
        <title>First high quality genome sequence of Plasmodium coatneyi using continuous long reads from single molecule, real-time sequencing.</title>
        <authorList>
            <person name="Chien J.-T."/>
            <person name="Pakala S.B."/>
            <person name="Geraldo J.A."/>
            <person name="Lapp S.A."/>
            <person name="Barnwell J.W."/>
            <person name="Kissinger J.C."/>
            <person name="Galinski M.R."/>
            <person name="Humphrey J.C."/>
        </authorList>
    </citation>
    <scope>NUCLEOTIDE SEQUENCE [LARGE SCALE GENOMIC DNA]</scope>
    <source>
        <strain evidence="3">Hackeri</strain>
    </source>
</reference>
<evidence type="ECO:0000256" key="1">
    <source>
        <dbReference type="SAM" id="MobiDB-lite"/>
    </source>
</evidence>
<dbReference type="AlphaFoldDB" id="A0A1B1E5M8"/>
<feature type="compositionally biased region" description="Basic and acidic residues" evidence="1">
    <location>
        <begin position="160"/>
        <end position="171"/>
    </location>
</feature>
<dbReference type="RefSeq" id="XP_019916996.1">
    <property type="nucleotide sequence ID" value="XM_020060617.1"/>
</dbReference>
<organism evidence="2 3">
    <name type="scientific">Plasmodium coatneyi</name>
    <dbReference type="NCBI Taxonomy" id="208452"/>
    <lineage>
        <taxon>Eukaryota</taxon>
        <taxon>Sar</taxon>
        <taxon>Alveolata</taxon>
        <taxon>Apicomplexa</taxon>
        <taxon>Aconoidasida</taxon>
        <taxon>Haemosporida</taxon>
        <taxon>Plasmodiidae</taxon>
        <taxon>Plasmodium</taxon>
    </lineage>
</organism>
<gene>
    <name evidence="2" type="ORF">PCOAH_00038260</name>
</gene>
<evidence type="ECO:0000313" key="2">
    <source>
        <dbReference type="EMBL" id="ANQ10301.1"/>
    </source>
</evidence>
<feature type="compositionally biased region" description="Basic and acidic residues" evidence="1">
    <location>
        <begin position="122"/>
        <end position="136"/>
    </location>
</feature>
<proteinExistence type="predicted"/>
<dbReference type="GeneID" id="30910557"/>
<feature type="region of interest" description="Disordered" evidence="1">
    <location>
        <begin position="1"/>
        <end position="209"/>
    </location>
</feature>
<dbReference type="KEGG" id="pcot:PCOAH_00038260"/>
<accession>A0A1B1E5M8</accession>
<feature type="compositionally biased region" description="Basic and acidic residues" evidence="1">
    <location>
        <begin position="67"/>
        <end position="77"/>
    </location>
</feature>
<dbReference type="OrthoDB" id="372469at2759"/>
<dbReference type="EMBL" id="CP016250">
    <property type="protein sequence ID" value="ANQ10301.1"/>
    <property type="molecule type" value="Genomic_DNA"/>
</dbReference>
<dbReference type="VEuPathDB" id="PlasmoDB:PCOAH_00038260"/>
<sequence>MKGKKEKKGPSENKGSQKKVPTNLKRKKCPSNEQEYESNSKHEQNNENYKISSPEVNTMRKGKKKKLTEESEKKEAENVLFPLDNKDGGHPSNGECPSVSNVEMGKVKPGQKVKRGKQSISRGEEKNGYPKEDANKKNGSKRKKKGRIDGSDSSSKLLTKGKEVAIDREGANGRTKRMLRKMDNHVAQEEGKEEKQKEEEHTQAQQQKQQEKLMMKEIKNYYGIVKVRNPNSQVGKGYLSTLQIKLNTNVKVSDTFAIVQLSSPEDADITLVSPLMCETRKGLKAECVKGRLKEVPQLDGHFKQVREKLPLEIIDNLIFKNKTHDYDKWVPDCRILLVTGLPFDQKEENILNTLIDVYYRSQDRDPILDVLGIDKSDYLFDCENLYAAVEEHPNKYELFANHLGIIKFALLFGTKPNASINMIDHTHLLINLNELCRANRCPAGSIGSLYFKNEQCARKFWRVFKLSDNYMYEKYVRLFPDKNELKVYIEGSVYFIMPGALFVNLNYAQLNLVLNSLQQKRSIVFEKINNIKFKYPDKTIWDLIAANVTLDGALDEGATSQQAVGERSLDANDQLRGTSIGHFIDRMVSAAKGKINQHSPNSMNEQKDEKVVKDVLEDVREGERKYAHDYDDSNSSGWATDHILNECDSEKSLDESDREEMEDEENAFHNKIHCIPNFLMRIYNTHINRYLMDNGLYLLACPYLDGESGKKVANFLIKFHLLDWTFSETDDACYFYLFKSIISVFAVSKKIFKGTYNYLVTTLFLKLPFGLVPAVYIRVNPRLLGNMGDGLNFTPAKMFEEVTEVRGFAEKAKNDEHAHTENSVLTPA</sequence>
<protein>
    <submittedName>
        <fullName evidence="2">Uncharacterized protein</fullName>
    </submittedName>
</protein>
<evidence type="ECO:0000313" key="3">
    <source>
        <dbReference type="Proteomes" id="UP000092716"/>
    </source>
</evidence>
<dbReference type="Proteomes" id="UP000092716">
    <property type="component" value="Chromosome 12"/>
</dbReference>
<feature type="compositionally biased region" description="Basic and acidic residues" evidence="1">
    <location>
        <begin position="180"/>
        <end position="202"/>
    </location>
</feature>
<feature type="compositionally biased region" description="Polar residues" evidence="1">
    <location>
        <begin position="46"/>
        <end position="56"/>
    </location>
</feature>